<protein>
    <submittedName>
        <fullName evidence="1">Disease resistance protein</fullName>
    </submittedName>
</protein>
<dbReference type="Proteomes" id="UP000325081">
    <property type="component" value="Unassembled WGS sequence"/>
</dbReference>
<dbReference type="AlphaFoldDB" id="A0A5A7Q6P9"/>
<sequence length="185" mass="20863">MSAREGRGKLPYSWRPASIRLVMALGCRSRSFIRSVSFSLSFLLLVSVELELIWKPTQDRESRWWVFLKPSKWMGRVPSNRPLNQGLKCNFTCQQDPTAMSSHGTKPCNGMQPHAHMTAHHSTRNSNPYPYCHVSSSNNLAMSSHGTKPCNGMQPHAHMTAHHSTRNSNPYPYCHVSSSNNLGLE</sequence>
<accession>A0A5A7Q6P9</accession>
<keyword evidence="2" id="KW-1185">Reference proteome</keyword>
<gene>
    <name evidence="1" type="ORF">STAS_17624</name>
</gene>
<proteinExistence type="predicted"/>
<organism evidence="1 2">
    <name type="scientific">Striga asiatica</name>
    <name type="common">Asiatic witchweed</name>
    <name type="synonym">Buchnera asiatica</name>
    <dbReference type="NCBI Taxonomy" id="4170"/>
    <lineage>
        <taxon>Eukaryota</taxon>
        <taxon>Viridiplantae</taxon>
        <taxon>Streptophyta</taxon>
        <taxon>Embryophyta</taxon>
        <taxon>Tracheophyta</taxon>
        <taxon>Spermatophyta</taxon>
        <taxon>Magnoliopsida</taxon>
        <taxon>eudicotyledons</taxon>
        <taxon>Gunneridae</taxon>
        <taxon>Pentapetalae</taxon>
        <taxon>asterids</taxon>
        <taxon>lamiids</taxon>
        <taxon>Lamiales</taxon>
        <taxon>Orobanchaceae</taxon>
        <taxon>Buchnereae</taxon>
        <taxon>Striga</taxon>
    </lineage>
</organism>
<evidence type="ECO:0000313" key="1">
    <source>
        <dbReference type="EMBL" id="GER40919.1"/>
    </source>
</evidence>
<name>A0A5A7Q6P9_STRAF</name>
<evidence type="ECO:0000313" key="2">
    <source>
        <dbReference type="Proteomes" id="UP000325081"/>
    </source>
</evidence>
<reference evidence="2" key="1">
    <citation type="journal article" date="2019" name="Curr. Biol.">
        <title>Genome Sequence of Striga asiatica Provides Insight into the Evolution of Plant Parasitism.</title>
        <authorList>
            <person name="Yoshida S."/>
            <person name="Kim S."/>
            <person name="Wafula E.K."/>
            <person name="Tanskanen J."/>
            <person name="Kim Y.M."/>
            <person name="Honaas L."/>
            <person name="Yang Z."/>
            <person name="Spallek T."/>
            <person name="Conn C.E."/>
            <person name="Ichihashi Y."/>
            <person name="Cheong K."/>
            <person name="Cui S."/>
            <person name="Der J.P."/>
            <person name="Gundlach H."/>
            <person name="Jiao Y."/>
            <person name="Hori C."/>
            <person name="Ishida J.K."/>
            <person name="Kasahara H."/>
            <person name="Kiba T."/>
            <person name="Kim M.S."/>
            <person name="Koo N."/>
            <person name="Laohavisit A."/>
            <person name="Lee Y.H."/>
            <person name="Lumba S."/>
            <person name="McCourt P."/>
            <person name="Mortimer J.C."/>
            <person name="Mutuku J.M."/>
            <person name="Nomura T."/>
            <person name="Sasaki-Sekimoto Y."/>
            <person name="Seto Y."/>
            <person name="Wang Y."/>
            <person name="Wakatake T."/>
            <person name="Sakakibara H."/>
            <person name="Demura T."/>
            <person name="Yamaguchi S."/>
            <person name="Yoneyama K."/>
            <person name="Manabe R.I."/>
            <person name="Nelson D.C."/>
            <person name="Schulman A.H."/>
            <person name="Timko M.P."/>
            <person name="dePamphilis C.W."/>
            <person name="Choi D."/>
            <person name="Shirasu K."/>
        </authorList>
    </citation>
    <scope>NUCLEOTIDE SEQUENCE [LARGE SCALE GENOMIC DNA]</scope>
    <source>
        <strain evidence="2">cv. UVA1</strain>
    </source>
</reference>
<comment type="caution">
    <text evidence="1">The sequence shown here is derived from an EMBL/GenBank/DDBJ whole genome shotgun (WGS) entry which is preliminary data.</text>
</comment>
<dbReference type="EMBL" id="BKCP01006016">
    <property type="protein sequence ID" value="GER40919.1"/>
    <property type="molecule type" value="Genomic_DNA"/>
</dbReference>